<dbReference type="InParanoid" id="A0A0D2AY98"/>
<feature type="compositionally biased region" description="Low complexity" evidence="2">
    <location>
        <begin position="244"/>
        <end position="259"/>
    </location>
</feature>
<dbReference type="GeneID" id="27312910"/>
<dbReference type="EMBL" id="KN847542">
    <property type="protein sequence ID" value="KIW04129.1"/>
    <property type="molecule type" value="Genomic_DNA"/>
</dbReference>
<feature type="compositionally biased region" description="Polar residues" evidence="2">
    <location>
        <begin position="405"/>
        <end position="414"/>
    </location>
</feature>
<evidence type="ECO:0000313" key="3">
    <source>
        <dbReference type="EMBL" id="KIW04129.1"/>
    </source>
</evidence>
<dbReference type="HOGENOM" id="CLU_533402_0_0_1"/>
<feature type="compositionally biased region" description="Polar residues" evidence="2">
    <location>
        <begin position="26"/>
        <end position="46"/>
    </location>
</feature>
<dbReference type="VEuPathDB" id="FungiDB:PV09_04937"/>
<feature type="compositionally biased region" description="Basic and acidic residues" evidence="2">
    <location>
        <begin position="231"/>
        <end position="241"/>
    </location>
</feature>
<proteinExistence type="predicted"/>
<evidence type="ECO:0000256" key="2">
    <source>
        <dbReference type="SAM" id="MobiDB-lite"/>
    </source>
</evidence>
<feature type="coiled-coil region" evidence="1">
    <location>
        <begin position="125"/>
        <end position="152"/>
    </location>
</feature>
<reference evidence="3 4" key="1">
    <citation type="submission" date="2015-01" db="EMBL/GenBank/DDBJ databases">
        <title>The Genome Sequence of Ochroconis gallopava CBS43764.</title>
        <authorList>
            <consortium name="The Broad Institute Genomics Platform"/>
            <person name="Cuomo C."/>
            <person name="de Hoog S."/>
            <person name="Gorbushina A."/>
            <person name="Stielow B."/>
            <person name="Teixiera M."/>
            <person name="Abouelleil A."/>
            <person name="Chapman S.B."/>
            <person name="Priest M."/>
            <person name="Young S.K."/>
            <person name="Wortman J."/>
            <person name="Nusbaum C."/>
            <person name="Birren B."/>
        </authorList>
    </citation>
    <scope>NUCLEOTIDE SEQUENCE [LARGE SCALE GENOMIC DNA]</scope>
    <source>
        <strain evidence="3 4">CBS 43764</strain>
    </source>
</reference>
<keyword evidence="1" id="KW-0175">Coiled coil</keyword>
<organism evidence="3 4">
    <name type="scientific">Verruconis gallopava</name>
    <dbReference type="NCBI Taxonomy" id="253628"/>
    <lineage>
        <taxon>Eukaryota</taxon>
        <taxon>Fungi</taxon>
        <taxon>Dikarya</taxon>
        <taxon>Ascomycota</taxon>
        <taxon>Pezizomycotina</taxon>
        <taxon>Dothideomycetes</taxon>
        <taxon>Pleosporomycetidae</taxon>
        <taxon>Venturiales</taxon>
        <taxon>Sympoventuriaceae</taxon>
        <taxon>Verruconis</taxon>
    </lineage>
</organism>
<dbReference type="AlphaFoldDB" id="A0A0D2AY98"/>
<name>A0A0D2AY98_9PEZI</name>
<evidence type="ECO:0000313" key="4">
    <source>
        <dbReference type="Proteomes" id="UP000053259"/>
    </source>
</evidence>
<feature type="compositionally biased region" description="Polar residues" evidence="2">
    <location>
        <begin position="266"/>
        <end position="289"/>
    </location>
</feature>
<gene>
    <name evidence="3" type="ORF">PV09_04937</name>
</gene>
<dbReference type="Proteomes" id="UP000053259">
    <property type="component" value="Unassembled WGS sequence"/>
</dbReference>
<feature type="region of interest" description="Disordered" evidence="2">
    <location>
        <begin position="24"/>
        <end position="46"/>
    </location>
</feature>
<sequence>MAVTLSTSTVLRFSHCRLALAEGSHHSQTPLGYEPSQNTMPVRSGSPASESLLWKARLLQHNAQLLREKDELKAQVQELTHRVIATEARFKAVADLGDRVAAIEEGEKSQRQAFAAFDVDCSKKLHTVEEKYEQIARQVNVAEGKLTELTEEFFKRCEQQREMEKLVDDRVRELDTISSRLFETCKDFRTELESTKVAVRQASSCLNLSVSNLTEKVEKLIAQSRAVSQTSRKENGLENRVKQTSSFTTQTDTVTSSSSLREPLNDTESAKSTVANKTENAVESKQNAMSAKGTKSKGRRQLVQSKKDPESYMSKASKKKNPNAEIKKDQKPLIVDAAPKWRMRTTRAGRSGWSQFGTRPEHDGLENQSTDRPLMDPLNDAVEGEGPRADMQANRECIDQDNGRSSRQQENGHLQKSKRLKLAQKTNGARYTVNTRIFRAMGASKEMSTEAKEIEAPGVQSLFSARNPSAGPTVLKDGAKMYLMPVATFGRSKWRRAREANLPPTPPPPSP</sequence>
<feature type="region of interest" description="Disordered" evidence="2">
    <location>
        <begin position="345"/>
        <end position="426"/>
    </location>
</feature>
<feature type="coiled-coil region" evidence="1">
    <location>
        <begin position="55"/>
        <end position="89"/>
    </location>
</feature>
<keyword evidence="4" id="KW-1185">Reference proteome</keyword>
<dbReference type="RefSeq" id="XP_016213998.1">
    <property type="nucleotide sequence ID" value="XM_016358380.1"/>
</dbReference>
<feature type="region of interest" description="Disordered" evidence="2">
    <location>
        <begin position="224"/>
        <end position="326"/>
    </location>
</feature>
<accession>A0A0D2AY98</accession>
<evidence type="ECO:0000256" key="1">
    <source>
        <dbReference type="SAM" id="Coils"/>
    </source>
</evidence>
<protein>
    <submittedName>
        <fullName evidence="3">Uncharacterized protein</fullName>
    </submittedName>
</protein>